<proteinExistence type="predicted"/>
<organism evidence="1 2">
    <name type="scientific">Paratrimastix pyriformis</name>
    <dbReference type="NCBI Taxonomy" id="342808"/>
    <lineage>
        <taxon>Eukaryota</taxon>
        <taxon>Metamonada</taxon>
        <taxon>Preaxostyla</taxon>
        <taxon>Paratrimastigidae</taxon>
        <taxon>Paratrimastix</taxon>
    </lineage>
</organism>
<accession>A0ABQ8UIW1</accession>
<gene>
    <name evidence="1" type="ORF">PAPYR_7182</name>
</gene>
<evidence type="ECO:0000313" key="1">
    <source>
        <dbReference type="EMBL" id="KAJ4457370.1"/>
    </source>
</evidence>
<keyword evidence="2" id="KW-1185">Reference proteome</keyword>
<sequence>MPQIKLPISASGNLVAIFIPTWVALSYYEDILYHPAIPDAARSGAWYFAEPDVGDDLVDFAATTLG</sequence>
<name>A0ABQ8UIW1_9EUKA</name>
<dbReference type="EMBL" id="JAPMOS010000048">
    <property type="protein sequence ID" value="KAJ4457370.1"/>
    <property type="molecule type" value="Genomic_DNA"/>
</dbReference>
<dbReference type="Proteomes" id="UP001141327">
    <property type="component" value="Unassembled WGS sequence"/>
</dbReference>
<protein>
    <submittedName>
        <fullName evidence="1">Uncharacterized protein</fullName>
    </submittedName>
</protein>
<reference evidence="1" key="1">
    <citation type="journal article" date="2022" name="bioRxiv">
        <title>Genomics of Preaxostyla Flagellates Illuminates Evolutionary Transitions and the Path Towards Mitochondrial Loss.</title>
        <authorList>
            <person name="Novak L.V.F."/>
            <person name="Treitli S.C."/>
            <person name="Pyrih J."/>
            <person name="Halakuc P."/>
            <person name="Pipaliya S.V."/>
            <person name="Vacek V."/>
            <person name="Brzon O."/>
            <person name="Soukal P."/>
            <person name="Eme L."/>
            <person name="Dacks J.B."/>
            <person name="Karnkowska A."/>
            <person name="Elias M."/>
            <person name="Hampl V."/>
        </authorList>
    </citation>
    <scope>NUCLEOTIDE SEQUENCE</scope>
    <source>
        <strain evidence="1">RCP-MX</strain>
    </source>
</reference>
<evidence type="ECO:0000313" key="2">
    <source>
        <dbReference type="Proteomes" id="UP001141327"/>
    </source>
</evidence>
<comment type="caution">
    <text evidence="1">The sequence shown here is derived from an EMBL/GenBank/DDBJ whole genome shotgun (WGS) entry which is preliminary data.</text>
</comment>